<accession>A0A9Q1IE42</accession>
<name>A0A9Q1IE42_SYNKA</name>
<keyword evidence="2" id="KW-1185">Reference proteome</keyword>
<gene>
    <name evidence="1" type="ORF">SKAU_G00396140</name>
</gene>
<proteinExistence type="predicted"/>
<sequence>MAKSEVRMESRPPMEPLMELWVGSVNDVPLVGMSRDMVDGFIALLLGDRRSAEAKGYKEFLDSVGIRDLKPGSILQNLKSKTVIGCSAKVSKDINDYIIQAVKPGAGATVRAAKAVKTGAELRTSLSASFEILRGKLKERGVDLPRDAEQDRRANRGEHVFNNALLKFYGSIIDLFIQKHVTGSDRVALVGRIPNSSASDAFQGNAPDGEHIYLSAAQRQNISTWVAHIPDNVVYIPINNILFAFITETIRLNAVEYMHLFRLEQNNSNVLRILERSVEWMNMHRVYLDPQAAEIWLARNPKLKDEFHTTEGAVQRMLGYLDPNRLYLLSNWVKELRDAGANFH</sequence>
<dbReference type="AlphaFoldDB" id="A0A9Q1IE42"/>
<evidence type="ECO:0000313" key="1">
    <source>
        <dbReference type="EMBL" id="KAJ8336271.1"/>
    </source>
</evidence>
<dbReference type="Proteomes" id="UP001152622">
    <property type="component" value="Chromosome 20"/>
</dbReference>
<comment type="caution">
    <text evidence="1">The sequence shown here is derived from an EMBL/GenBank/DDBJ whole genome shotgun (WGS) entry which is preliminary data.</text>
</comment>
<evidence type="ECO:0000313" key="2">
    <source>
        <dbReference type="Proteomes" id="UP001152622"/>
    </source>
</evidence>
<dbReference type="EMBL" id="JAINUF010000020">
    <property type="protein sequence ID" value="KAJ8336271.1"/>
    <property type="molecule type" value="Genomic_DNA"/>
</dbReference>
<dbReference type="OrthoDB" id="8553199at2759"/>
<organism evidence="1 2">
    <name type="scientific">Synaphobranchus kaupii</name>
    <name type="common">Kaup's arrowtooth eel</name>
    <dbReference type="NCBI Taxonomy" id="118154"/>
    <lineage>
        <taxon>Eukaryota</taxon>
        <taxon>Metazoa</taxon>
        <taxon>Chordata</taxon>
        <taxon>Craniata</taxon>
        <taxon>Vertebrata</taxon>
        <taxon>Euteleostomi</taxon>
        <taxon>Actinopterygii</taxon>
        <taxon>Neopterygii</taxon>
        <taxon>Teleostei</taxon>
        <taxon>Anguilliformes</taxon>
        <taxon>Synaphobranchidae</taxon>
        <taxon>Synaphobranchus</taxon>
    </lineage>
</organism>
<protein>
    <submittedName>
        <fullName evidence="1">Uncharacterized protein</fullName>
    </submittedName>
</protein>
<reference evidence="1" key="1">
    <citation type="journal article" date="2023" name="Science">
        <title>Genome structures resolve the early diversification of teleost fishes.</title>
        <authorList>
            <person name="Parey E."/>
            <person name="Louis A."/>
            <person name="Montfort J."/>
            <person name="Bouchez O."/>
            <person name="Roques C."/>
            <person name="Iampietro C."/>
            <person name="Lluch J."/>
            <person name="Castinel A."/>
            <person name="Donnadieu C."/>
            <person name="Desvignes T."/>
            <person name="Floi Bucao C."/>
            <person name="Jouanno E."/>
            <person name="Wen M."/>
            <person name="Mejri S."/>
            <person name="Dirks R."/>
            <person name="Jansen H."/>
            <person name="Henkel C."/>
            <person name="Chen W.J."/>
            <person name="Zahm M."/>
            <person name="Cabau C."/>
            <person name="Klopp C."/>
            <person name="Thompson A.W."/>
            <person name="Robinson-Rechavi M."/>
            <person name="Braasch I."/>
            <person name="Lecointre G."/>
            <person name="Bobe J."/>
            <person name="Postlethwait J.H."/>
            <person name="Berthelot C."/>
            <person name="Roest Crollius H."/>
            <person name="Guiguen Y."/>
        </authorList>
    </citation>
    <scope>NUCLEOTIDE SEQUENCE</scope>
    <source>
        <strain evidence="1">WJC10195</strain>
    </source>
</reference>